<protein>
    <recommendedName>
        <fullName evidence="2">Fungal lipase-type domain-containing protein</fullName>
    </recommendedName>
</protein>
<comment type="caution">
    <text evidence="3">The sequence shown here is derived from an EMBL/GenBank/DDBJ whole genome shotgun (WGS) entry which is preliminary data.</text>
</comment>
<feature type="compositionally biased region" description="Basic and acidic residues" evidence="1">
    <location>
        <begin position="218"/>
        <end position="227"/>
    </location>
</feature>
<sequence length="805" mass="87695">MIPIRRIIVSSRRNDRPPVAQRRRILPYYHHRGGDRSSPPSPRRGRGIADDAARGSGGGVLAPDLDEDGYSSSSSCHFSYRNCLAWGAAVVASSSFAAPSVLESKGTPSIGGDGDDGDDDRLRRRCYPPPRGGARRGYHRPSAGAAASCEPKTSPETPTREIDGPSSEKSNDYFFDAASDLGGVMRRVMSNVDEINHKIKSSLPNAPSSSSSSSGVEDDARRAERPDGASSSDESSVTMMFGDFLSLAESASSLLFTTREKTSAAPAPTDIQGLIQRAHGIAANHRRPSYTSTDGGSSMSSSLPRSSGFMSQVLYLQQNAQAVQRAFESLLGNNSNYFQDIVDVGDYLPANPLSALHYYLEHQEAEKTPSWKRRMHRYQRSVEVAKVEELNEALLLSELSYADGVEEVRAGLEALHRGGRGGEGGNINKPQWELLFCDTESRPGEPSHFLAIQKNASPYDDVLRVLMVVRGTKSMSDLITDAMMAASDYEYAVPGGEGREDGKDSIIRGKAHSGMQLSGRWLVDRHLTLLSTLLQLSKKRKIDITLIGHSLGAGAATIAAMEWNSQPFGREKSDSGDVGGNAKNGIQVSAHVIGFGCPALLSKSLSLATKDYVTTVIADADFIPRMSGATLVNVLLDMKNFDYRMQAERDVEQALRELQSKFSGQSALSFNIAEDDIQSVMGYVRKGLEKVTSTAPSAVKSTNKTKDGDDANNIFIEKTKDYKTQIVKNTEPVLFPPGECIHFYRDGSGISGSYVPCDFFNEIDVARTMVDDHLISSGYRRIFLNLMRDFTQDDHFSFEGKGPIK</sequence>
<dbReference type="Proteomes" id="UP001530315">
    <property type="component" value="Unassembled WGS sequence"/>
</dbReference>
<dbReference type="SUPFAM" id="SSF53474">
    <property type="entry name" value="alpha/beta-Hydrolases"/>
    <property type="match status" value="1"/>
</dbReference>
<evidence type="ECO:0000256" key="1">
    <source>
        <dbReference type="SAM" id="MobiDB-lite"/>
    </source>
</evidence>
<dbReference type="PANTHER" id="PTHR46023:SF6">
    <property type="entry name" value="LIPASE CLASS 3 FAMILY PROTEIN"/>
    <property type="match status" value="1"/>
</dbReference>
<accession>A0ABD3PSG6</accession>
<dbReference type="AlphaFoldDB" id="A0ABD3PSG6"/>
<evidence type="ECO:0000313" key="3">
    <source>
        <dbReference type="EMBL" id="KAL3791048.1"/>
    </source>
</evidence>
<dbReference type="CDD" id="cd00519">
    <property type="entry name" value="Lipase_3"/>
    <property type="match status" value="1"/>
</dbReference>
<feature type="region of interest" description="Disordered" evidence="1">
    <location>
        <begin position="101"/>
        <end position="173"/>
    </location>
</feature>
<name>A0ABD3PSG6_9STRA</name>
<proteinExistence type="predicted"/>
<evidence type="ECO:0000259" key="2">
    <source>
        <dbReference type="Pfam" id="PF01764"/>
    </source>
</evidence>
<gene>
    <name evidence="3" type="ORF">ACHAW5_002825</name>
</gene>
<dbReference type="PANTHER" id="PTHR46023">
    <property type="entry name" value="LIPASE CLASS 3 PROTEIN-LIKE"/>
    <property type="match status" value="1"/>
</dbReference>
<feature type="compositionally biased region" description="Basic residues" evidence="1">
    <location>
        <begin position="21"/>
        <end position="33"/>
    </location>
</feature>
<organism evidence="3 4">
    <name type="scientific">Stephanodiscus triporus</name>
    <dbReference type="NCBI Taxonomy" id="2934178"/>
    <lineage>
        <taxon>Eukaryota</taxon>
        <taxon>Sar</taxon>
        <taxon>Stramenopiles</taxon>
        <taxon>Ochrophyta</taxon>
        <taxon>Bacillariophyta</taxon>
        <taxon>Coscinodiscophyceae</taxon>
        <taxon>Thalassiosirophycidae</taxon>
        <taxon>Stephanodiscales</taxon>
        <taxon>Stephanodiscaceae</taxon>
        <taxon>Stephanodiscus</taxon>
    </lineage>
</organism>
<dbReference type="EMBL" id="JALLAZ020000608">
    <property type="protein sequence ID" value="KAL3791048.1"/>
    <property type="molecule type" value="Genomic_DNA"/>
</dbReference>
<keyword evidence="4" id="KW-1185">Reference proteome</keyword>
<feature type="region of interest" description="Disordered" evidence="1">
    <location>
        <begin position="13"/>
        <end position="60"/>
    </location>
</feature>
<dbReference type="Gene3D" id="3.40.50.1820">
    <property type="entry name" value="alpha/beta hydrolase"/>
    <property type="match status" value="1"/>
</dbReference>
<evidence type="ECO:0000313" key="4">
    <source>
        <dbReference type="Proteomes" id="UP001530315"/>
    </source>
</evidence>
<feature type="domain" description="Fungal lipase-type" evidence="2">
    <location>
        <begin position="467"/>
        <end position="629"/>
    </location>
</feature>
<reference evidence="3 4" key="1">
    <citation type="submission" date="2024-10" db="EMBL/GenBank/DDBJ databases">
        <title>Updated reference genomes for cyclostephanoid diatoms.</title>
        <authorList>
            <person name="Roberts W.R."/>
            <person name="Alverson A.J."/>
        </authorList>
    </citation>
    <scope>NUCLEOTIDE SEQUENCE [LARGE SCALE GENOMIC DNA]</scope>
    <source>
        <strain evidence="3 4">AJA276-08</strain>
    </source>
</reference>
<feature type="region of interest" description="Disordered" evidence="1">
    <location>
        <begin position="199"/>
        <end position="235"/>
    </location>
</feature>
<dbReference type="InterPro" id="IPR002921">
    <property type="entry name" value="Fungal_lipase-type"/>
</dbReference>
<dbReference type="InterPro" id="IPR029058">
    <property type="entry name" value="AB_hydrolase_fold"/>
</dbReference>
<dbReference type="Pfam" id="PF01764">
    <property type="entry name" value="Lipase_3"/>
    <property type="match status" value="1"/>
</dbReference>